<evidence type="ECO:0000256" key="3">
    <source>
        <dbReference type="ARBA" id="ARBA00022723"/>
    </source>
</evidence>
<evidence type="ECO:0000256" key="2">
    <source>
        <dbReference type="ARBA" id="ARBA00022692"/>
    </source>
</evidence>
<dbReference type="InterPro" id="IPR013083">
    <property type="entry name" value="Znf_RING/FYVE/PHD"/>
</dbReference>
<evidence type="ECO:0000256" key="5">
    <source>
        <dbReference type="ARBA" id="ARBA00022833"/>
    </source>
</evidence>
<feature type="compositionally biased region" description="Acidic residues" evidence="9">
    <location>
        <begin position="443"/>
        <end position="453"/>
    </location>
</feature>
<keyword evidence="7 10" id="KW-0472">Membrane</keyword>
<dbReference type="EMBL" id="FMSP01000017">
    <property type="protein sequence ID" value="SCV73169.1"/>
    <property type="molecule type" value="Genomic_DNA"/>
</dbReference>
<dbReference type="GO" id="GO:0016020">
    <property type="term" value="C:membrane"/>
    <property type="evidence" value="ECO:0007669"/>
    <property type="project" value="UniProtKB-SubCell"/>
</dbReference>
<evidence type="ECO:0000256" key="10">
    <source>
        <dbReference type="SAM" id="Phobius"/>
    </source>
</evidence>
<feature type="compositionally biased region" description="Low complexity" evidence="9">
    <location>
        <begin position="138"/>
        <end position="183"/>
    </location>
</feature>
<protein>
    <submittedName>
        <fullName evidence="13">BQ2448_7094 protein</fullName>
    </submittedName>
</protein>
<feature type="compositionally biased region" description="Basic residues" evidence="9">
    <location>
        <begin position="126"/>
        <end position="135"/>
    </location>
</feature>
<feature type="transmembrane region" description="Helical" evidence="10">
    <location>
        <begin position="320"/>
        <end position="340"/>
    </location>
</feature>
<gene>
    <name evidence="13" type="ORF">BQ2448_7094</name>
</gene>
<evidence type="ECO:0000313" key="13">
    <source>
        <dbReference type="EMBL" id="SCV73169.1"/>
    </source>
</evidence>
<feature type="compositionally biased region" description="Low complexity" evidence="9">
    <location>
        <begin position="15"/>
        <end position="39"/>
    </location>
</feature>
<dbReference type="AlphaFoldDB" id="A0A238FK46"/>
<dbReference type="PROSITE" id="PS50089">
    <property type="entry name" value="ZF_RING_2"/>
    <property type="match status" value="1"/>
</dbReference>
<keyword evidence="14" id="KW-1185">Reference proteome</keyword>
<dbReference type="SUPFAM" id="SSF57850">
    <property type="entry name" value="RING/U-box"/>
    <property type="match status" value="1"/>
</dbReference>
<keyword evidence="5" id="KW-0862">Zinc</keyword>
<evidence type="ECO:0000313" key="14">
    <source>
        <dbReference type="Proteomes" id="UP000198372"/>
    </source>
</evidence>
<dbReference type="Gene3D" id="3.30.40.10">
    <property type="entry name" value="Zinc/RING finger domain, C3HC4 (zinc finger)"/>
    <property type="match status" value="1"/>
</dbReference>
<dbReference type="InterPro" id="IPR011016">
    <property type="entry name" value="Znf_RING-CH"/>
</dbReference>
<organism evidence="13 14">
    <name type="scientific">Microbotryum intermedium</name>
    <dbReference type="NCBI Taxonomy" id="269621"/>
    <lineage>
        <taxon>Eukaryota</taxon>
        <taxon>Fungi</taxon>
        <taxon>Dikarya</taxon>
        <taxon>Basidiomycota</taxon>
        <taxon>Pucciniomycotina</taxon>
        <taxon>Microbotryomycetes</taxon>
        <taxon>Microbotryales</taxon>
        <taxon>Microbotryaceae</taxon>
        <taxon>Microbotryum</taxon>
    </lineage>
</organism>
<dbReference type="GO" id="GO:0008270">
    <property type="term" value="F:zinc ion binding"/>
    <property type="evidence" value="ECO:0007669"/>
    <property type="project" value="UniProtKB-KW"/>
</dbReference>
<feature type="transmembrane region" description="Helical" evidence="10">
    <location>
        <begin position="515"/>
        <end position="539"/>
    </location>
</feature>
<dbReference type="InterPro" id="IPR001841">
    <property type="entry name" value="Znf_RING"/>
</dbReference>
<feature type="domain" description="RING-type" evidence="11">
    <location>
        <begin position="197"/>
        <end position="247"/>
    </location>
</feature>
<keyword evidence="3" id="KW-0479">Metal-binding</keyword>
<dbReference type="Proteomes" id="UP000198372">
    <property type="component" value="Unassembled WGS sequence"/>
</dbReference>
<feature type="region of interest" description="Disordered" evidence="9">
    <location>
        <begin position="430"/>
        <end position="464"/>
    </location>
</feature>
<keyword evidence="2 10" id="KW-0812">Transmembrane</keyword>
<name>A0A238FK46_9BASI</name>
<comment type="subcellular location">
    <subcellularLocation>
        <location evidence="1">Membrane</location>
        <topology evidence="1">Multi-pass membrane protein</topology>
    </subcellularLocation>
</comment>
<keyword evidence="4 8" id="KW-0863">Zinc-finger</keyword>
<evidence type="ECO:0000256" key="4">
    <source>
        <dbReference type="ARBA" id="ARBA00022771"/>
    </source>
</evidence>
<dbReference type="OrthoDB" id="5817083at2759"/>
<reference evidence="14" key="1">
    <citation type="submission" date="2016-09" db="EMBL/GenBank/DDBJ databases">
        <authorList>
            <person name="Jeantristanb JTB J.-T."/>
            <person name="Ricardo R."/>
        </authorList>
    </citation>
    <scope>NUCLEOTIDE SEQUENCE [LARGE SCALE GENOMIC DNA]</scope>
</reference>
<evidence type="ECO:0000256" key="1">
    <source>
        <dbReference type="ARBA" id="ARBA00004141"/>
    </source>
</evidence>
<dbReference type="STRING" id="269621.A0A238FK46"/>
<evidence type="ECO:0000256" key="7">
    <source>
        <dbReference type="ARBA" id="ARBA00023136"/>
    </source>
</evidence>
<dbReference type="Pfam" id="PF12906">
    <property type="entry name" value="RINGv"/>
    <property type="match status" value="1"/>
</dbReference>
<accession>A0A238FK46</accession>
<dbReference type="PANTHER" id="PTHR46283">
    <property type="entry name" value="E3 UBIQUITIN-PROTEIN LIGASE MARCH5"/>
    <property type="match status" value="1"/>
</dbReference>
<keyword evidence="6 10" id="KW-1133">Transmembrane helix</keyword>
<feature type="transmembrane region" description="Helical" evidence="10">
    <location>
        <begin position="379"/>
        <end position="397"/>
    </location>
</feature>
<dbReference type="PROSITE" id="PS51292">
    <property type="entry name" value="ZF_RING_CH"/>
    <property type="match status" value="1"/>
</dbReference>
<feature type="transmembrane region" description="Helical" evidence="10">
    <location>
        <begin position="274"/>
        <end position="299"/>
    </location>
</feature>
<feature type="domain" description="RING-CH-type" evidence="12">
    <location>
        <begin position="189"/>
        <end position="254"/>
    </location>
</feature>
<feature type="compositionally biased region" description="Basic and acidic residues" evidence="9">
    <location>
        <begin position="91"/>
        <end position="125"/>
    </location>
</feature>
<evidence type="ECO:0000256" key="6">
    <source>
        <dbReference type="ARBA" id="ARBA00022989"/>
    </source>
</evidence>
<evidence type="ECO:0000259" key="11">
    <source>
        <dbReference type="PROSITE" id="PS50089"/>
    </source>
</evidence>
<evidence type="ECO:0000259" key="12">
    <source>
        <dbReference type="PROSITE" id="PS51292"/>
    </source>
</evidence>
<dbReference type="SMART" id="SM00744">
    <property type="entry name" value="RINGv"/>
    <property type="match status" value="1"/>
</dbReference>
<proteinExistence type="predicted"/>
<feature type="region of interest" description="Disordered" evidence="9">
    <location>
        <begin position="1"/>
        <end position="183"/>
    </location>
</feature>
<sequence>MPSSGSAAFVRPPIASSTSSSSASASASASAAAAPSSSSPQSHPRHGIGDVDDDDNGSSLSSSWQDARLSLSSSAMPLHAMSNGSARARARSLDRASQRQQEQHDNDDADPTRSSRGDTAVDHSHSTSRTHRRPGHVSPHPTATPPASTSASASASATSTSAPGPSSSSSSSSTTIGPAATSGGRLRDIADLRTKTCWVCYEDSSDTPGRDFVHACECTLVAHTDCLLAWVTTDQVNKRTPAKCPVCATPYVIVQDRSTLLALYNRLRRRWDSLSIILAGSGLVAGFGFVSAAWGAWAIKTFAGNQVARALLLRHERMPWRYWLNLPWIPLTLILARTPLIDSLLPFLPLTLVLSNHSSSYFLNSIQDPLGLDNLSLTYPPSPTLLLCALPWVRLVYLRLRRRVFRAVLGRRGHGFEGFAGVLADMQEGDADGGAHRNRNAGEEGEQGEDDQQDGGRRRQRRGVGAGGFEVVAEIQVEQIVVPAHQDVHVRGVPPPPGGGAAIVQNRLRVGLGRLTSLVVGALLFPAVCSTAGSALFWLASKGGARPTSGWIRILRKVLGVQLVLASRYGLSSGRPSRTSWLSTLFFPSSTSSPALSASNPIDPIWLRNAIGGAVVLVTRDVVELVVGLLEQKREKSRRIVGRPFGEGLVLDDLEDQRASSASGFGAASGGVDARTGREARVHTML</sequence>
<evidence type="ECO:0000256" key="8">
    <source>
        <dbReference type="PROSITE-ProRule" id="PRU00175"/>
    </source>
</evidence>
<evidence type="ECO:0000256" key="9">
    <source>
        <dbReference type="SAM" id="MobiDB-lite"/>
    </source>
</evidence>